<dbReference type="RefSeq" id="XP_022580342.1">
    <property type="nucleotide sequence ID" value="XM_022729560.1"/>
</dbReference>
<evidence type="ECO:0000259" key="2">
    <source>
        <dbReference type="Pfam" id="PF13391"/>
    </source>
</evidence>
<accession>A0A1L9SFA5</accession>
<proteinExistence type="predicted"/>
<organism evidence="3 4">
    <name type="scientific">Penicilliopsis zonata CBS 506.65</name>
    <dbReference type="NCBI Taxonomy" id="1073090"/>
    <lineage>
        <taxon>Eukaryota</taxon>
        <taxon>Fungi</taxon>
        <taxon>Dikarya</taxon>
        <taxon>Ascomycota</taxon>
        <taxon>Pezizomycotina</taxon>
        <taxon>Eurotiomycetes</taxon>
        <taxon>Eurotiomycetidae</taxon>
        <taxon>Eurotiales</taxon>
        <taxon>Aspergillaceae</taxon>
        <taxon>Penicilliopsis</taxon>
    </lineage>
</organism>
<evidence type="ECO:0000313" key="4">
    <source>
        <dbReference type="Proteomes" id="UP000184188"/>
    </source>
</evidence>
<dbReference type="STRING" id="1073090.A0A1L9SFA5"/>
<name>A0A1L9SFA5_9EURO</name>
<keyword evidence="4" id="KW-1185">Reference proteome</keyword>
<dbReference type="AlphaFoldDB" id="A0A1L9SFA5"/>
<dbReference type="EMBL" id="KV878344">
    <property type="protein sequence ID" value="OJJ45832.1"/>
    <property type="molecule type" value="Genomic_DNA"/>
</dbReference>
<protein>
    <recommendedName>
        <fullName evidence="2">HNH nuclease domain-containing protein</fullName>
    </recommendedName>
</protein>
<evidence type="ECO:0000313" key="3">
    <source>
        <dbReference type="EMBL" id="OJJ45832.1"/>
    </source>
</evidence>
<feature type="compositionally biased region" description="Polar residues" evidence="1">
    <location>
        <begin position="1"/>
        <end position="11"/>
    </location>
</feature>
<dbReference type="InterPro" id="IPR003615">
    <property type="entry name" value="HNH_nuc"/>
</dbReference>
<evidence type="ECO:0000256" key="1">
    <source>
        <dbReference type="SAM" id="MobiDB-lite"/>
    </source>
</evidence>
<dbReference type="GeneID" id="34616024"/>
<dbReference type="Proteomes" id="UP000184188">
    <property type="component" value="Unassembled WGS sequence"/>
</dbReference>
<gene>
    <name evidence="3" type="ORF">ASPZODRAFT_69075</name>
</gene>
<feature type="domain" description="HNH nuclease" evidence="2">
    <location>
        <begin position="171"/>
        <end position="267"/>
    </location>
</feature>
<dbReference type="VEuPathDB" id="FungiDB:ASPZODRAFT_69075"/>
<reference evidence="4" key="1">
    <citation type="journal article" date="2017" name="Genome Biol.">
        <title>Comparative genomics reveals high biological diversity and specific adaptations in the industrially and medically important fungal genus Aspergillus.</title>
        <authorList>
            <person name="de Vries R.P."/>
            <person name="Riley R."/>
            <person name="Wiebenga A."/>
            <person name="Aguilar-Osorio G."/>
            <person name="Amillis S."/>
            <person name="Uchima C.A."/>
            <person name="Anderluh G."/>
            <person name="Asadollahi M."/>
            <person name="Askin M."/>
            <person name="Barry K."/>
            <person name="Battaglia E."/>
            <person name="Bayram O."/>
            <person name="Benocci T."/>
            <person name="Braus-Stromeyer S.A."/>
            <person name="Caldana C."/>
            <person name="Canovas D."/>
            <person name="Cerqueira G.C."/>
            <person name="Chen F."/>
            <person name="Chen W."/>
            <person name="Choi C."/>
            <person name="Clum A."/>
            <person name="Dos Santos R.A."/>
            <person name="Damasio A.R."/>
            <person name="Diallinas G."/>
            <person name="Emri T."/>
            <person name="Fekete E."/>
            <person name="Flipphi M."/>
            <person name="Freyberg S."/>
            <person name="Gallo A."/>
            <person name="Gournas C."/>
            <person name="Habgood R."/>
            <person name="Hainaut M."/>
            <person name="Harispe M.L."/>
            <person name="Henrissat B."/>
            <person name="Hilden K.S."/>
            <person name="Hope R."/>
            <person name="Hossain A."/>
            <person name="Karabika E."/>
            <person name="Karaffa L."/>
            <person name="Karanyi Z."/>
            <person name="Krasevec N."/>
            <person name="Kuo A."/>
            <person name="Kusch H."/>
            <person name="LaButti K."/>
            <person name="Lagendijk E.L."/>
            <person name="Lapidus A."/>
            <person name="Levasseur A."/>
            <person name="Lindquist E."/>
            <person name="Lipzen A."/>
            <person name="Logrieco A.F."/>
            <person name="MacCabe A."/>
            <person name="Maekelae M.R."/>
            <person name="Malavazi I."/>
            <person name="Melin P."/>
            <person name="Meyer V."/>
            <person name="Mielnichuk N."/>
            <person name="Miskei M."/>
            <person name="Molnar A.P."/>
            <person name="Mule G."/>
            <person name="Ngan C.Y."/>
            <person name="Orejas M."/>
            <person name="Orosz E."/>
            <person name="Ouedraogo J.P."/>
            <person name="Overkamp K.M."/>
            <person name="Park H.-S."/>
            <person name="Perrone G."/>
            <person name="Piumi F."/>
            <person name="Punt P.J."/>
            <person name="Ram A.F."/>
            <person name="Ramon A."/>
            <person name="Rauscher S."/>
            <person name="Record E."/>
            <person name="Riano-Pachon D.M."/>
            <person name="Robert V."/>
            <person name="Roehrig J."/>
            <person name="Ruller R."/>
            <person name="Salamov A."/>
            <person name="Salih N.S."/>
            <person name="Samson R.A."/>
            <person name="Sandor E."/>
            <person name="Sanguinetti M."/>
            <person name="Schuetze T."/>
            <person name="Sepcic K."/>
            <person name="Shelest E."/>
            <person name="Sherlock G."/>
            <person name="Sophianopoulou V."/>
            <person name="Squina F.M."/>
            <person name="Sun H."/>
            <person name="Susca A."/>
            <person name="Todd R.B."/>
            <person name="Tsang A."/>
            <person name="Unkles S.E."/>
            <person name="van de Wiele N."/>
            <person name="van Rossen-Uffink D."/>
            <person name="Oliveira J.V."/>
            <person name="Vesth T.C."/>
            <person name="Visser J."/>
            <person name="Yu J.-H."/>
            <person name="Zhou M."/>
            <person name="Andersen M.R."/>
            <person name="Archer D.B."/>
            <person name="Baker S.E."/>
            <person name="Benoit I."/>
            <person name="Brakhage A.A."/>
            <person name="Braus G.H."/>
            <person name="Fischer R."/>
            <person name="Frisvad J.C."/>
            <person name="Goldman G.H."/>
            <person name="Houbraken J."/>
            <person name="Oakley B."/>
            <person name="Pocsi I."/>
            <person name="Scazzocchio C."/>
            <person name="Seiboth B."/>
            <person name="vanKuyk P.A."/>
            <person name="Wortman J."/>
            <person name="Dyer P.S."/>
            <person name="Grigoriev I.V."/>
        </authorList>
    </citation>
    <scope>NUCLEOTIDE SEQUENCE [LARGE SCALE GENOMIC DNA]</scope>
    <source>
        <strain evidence="4">CBS 506.65</strain>
    </source>
</reference>
<dbReference type="OrthoDB" id="2104739at2759"/>
<sequence>MGEPPSTSSEHSLPLHLPAAQPPSPQMSAVSGISVISSQIGPEPRSELKRRAEERINQYQRTHRQNEEKLQDCLRSFLEMLPNDGCESIASDIVNSQTDAILWQVYHNLLTEITTDLLIVKADSRTPSLTTSPRTQRQINADIVAGTLPDESQLRDASFREACLQRDRQCCVITNFVETEHWVKIGSPATMISGDLEAAHIIPYSFGACEGKTLPVDSGPKWEVLSRCFPGVRRAGMRPENINDPANGLTLLGPLHLQFGKFRMAFQPTETPHTYRLKTYPRFSTYLHQSLPESRTVTFTKADDAGAIPRPSAALLDCHFRLAEILHASGMGEYIEKKMRDWDTIKCGPESRQLSADGSTDVSRYLQAGLWNRISVS</sequence>
<dbReference type="Pfam" id="PF13391">
    <property type="entry name" value="HNH_2"/>
    <property type="match status" value="1"/>
</dbReference>
<feature type="region of interest" description="Disordered" evidence="1">
    <location>
        <begin position="1"/>
        <end position="29"/>
    </location>
</feature>